<name>A0A9Q0GI26_9ROSI</name>
<dbReference type="InterPro" id="IPR036422">
    <property type="entry name" value="RuBisCO_lsu_N_sf"/>
</dbReference>
<dbReference type="EC" id="4.1.1.39" evidence="3"/>
<evidence type="ECO:0000256" key="9">
    <source>
        <dbReference type="ARBA" id="ARBA00022640"/>
    </source>
</evidence>
<gene>
    <name evidence="18" type="ORF">Tsubulata_007269</name>
</gene>
<dbReference type="GO" id="GO:0019253">
    <property type="term" value="P:reductive pentose-phosphate cycle"/>
    <property type="evidence" value="ECO:0007669"/>
    <property type="project" value="UniProtKB-KW"/>
</dbReference>
<keyword evidence="11" id="KW-0503">Monooxygenase</keyword>
<reference evidence="18" key="1">
    <citation type="submission" date="2022-02" db="EMBL/GenBank/DDBJ databases">
        <authorList>
            <person name="Henning P.M."/>
            <person name="McCubbin A.G."/>
            <person name="Shore J.S."/>
        </authorList>
    </citation>
    <scope>NUCLEOTIDE SEQUENCE</scope>
    <source>
        <strain evidence="18">F60SS</strain>
        <tissue evidence="18">Leaves</tissue>
    </source>
</reference>
<keyword evidence="7" id="KW-0602">Photosynthesis</keyword>
<evidence type="ECO:0000256" key="4">
    <source>
        <dbReference type="ARBA" id="ARBA00017725"/>
    </source>
</evidence>
<keyword evidence="8" id="KW-0113">Calvin cycle</keyword>
<evidence type="ECO:0000256" key="16">
    <source>
        <dbReference type="ARBA" id="ARBA00049469"/>
    </source>
</evidence>
<dbReference type="SUPFAM" id="SSF54966">
    <property type="entry name" value="RuBisCO, large subunit, small (N-terminal) domain"/>
    <property type="match status" value="1"/>
</dbReference>
<evidence type="ECO:0000256" key="12">
    <source>
        <dbReference type="ARBA" id="ARBA00023238"/>
    </source>
</evidence>
<comment type="catalytic activity">
    <reaction evidence="16">
        <text>2 (2R)-3-phosphoglycerate + 2 H(+) = D-ribulose 1,5-bisphosphate + CO2 + H2O</text>
        <dbReference type="Rhea" id="RHEA:23124"/>
        <dbReference type="ChEBI" id="CHEBI:15377"/>
        <dbReference type="ChEBI" id="CHEBI:15378"/>
        <dbReference type="ChEBI" id="CHEBI:16526"/>
        <dbReference type="ChEBI" id="CHEBI:57870"/>
        <dbReference type="ChEBI" id="CHEBI:58272"/>
        <dbReference type="EC" id="4.1.1.39"/>
    </reaction>
</comment>
<keyword evidence="19" id="KW-1185">Reference proteome</keyword>
<comment type="subcellular location">
    <subcellularLocation>
        <location evidence="1">Plastid</location>
        <location evidence="1">Chloroplast</location>
    </subcellularLocation>
</comment>
<comment type="catalytic activity">
    <reaction evidence="15">
        <text>D-ribulose 1,5-bisphosphate + O2 = 2-phosphoglycolate + (2R)-3-phosphoglycerate + 2 H(+)</text>
        <dbReference type="Rhea" id="RHEA:36631"/>
        <dbReference type="ChEBI" id="CHEBI:15378"/>
        <dbReference type="ChEBI" id="CHEBI:15379"/>
        <dbReference type="ChEBI" id="CHEBI:57870"/>
        <dbReference type="ChEBI" id="CHEBI:58033"/>
        <dbReference type="ChEBI" id="CHEBI:58272"/>
    </reaction>
</comment>
<keyword evidence="10" id="KW-0560">Oxidoreductase</keyword>
<dbReference type="PANTHER" id="PTHR42704:SF17">
    <property type="entry name" value="RIBULOSE BISPHOSPHATE CARBOXYLASE LARGE CHAIN"/>
    <property type="match status" value="1"/>
</dbReference>
<dbReference type="GO" id="GO:0004497">
    <property type="term" value="F:monooxygenase activity"/>
    <property type="evidence" value="ECO:0007669"/>
    <property type="project" value="UniProtKB-KW"/>
</dbReference>
<dbReference type="InterPro" id="IPR017443">
    <property type="entry name" value="RuBisCO_lsu_fd_N"/>
</dbReference>
<keyword evidence="5" id="KW-0488">Methylation</keyword>
<sequence>MILLFRSMLRIQNRLRWEGMVAKDSEGDGRSRNGGLALLWKDDCTVSLQSFSMHHSKVGSLLACYKLGSGTAVSRFPCSRQLVLDRSDRVFIIWSKSRLTGVFLRRCYDLEPVAGEENQYIAYVAYPLDLFEEGSVTNMFTSIVGLEANSSYRSCHHAAERELV</sequence>
<evidence type="ECO:0000256" key="11">
    <source>
        <dbReference type="ARBA" id="ARBA00023033"/>
    </source>
</evidence>
<evidence type="ECO:0000256" key="14">
    <source>
        <dbReference type="ARBA" id="ARBA00023300"/>
    </source>
</evidence>
<feature type="domain" description="Ribulose bisphosphate carboxylase large subunit ferrodoxin-like N-terminal" evidence="17">
    <location>
        <begin position="105"/>
        <end position="145"/>
    </location>
</feature>
<evidence type="ECO:0000256" key="6">
    <source>
        <dbReference type="ARBA" id="ARBA00022528"/>
    </source>
</evidence>
<comment type="similarity">
    <text evidence="2">Belongs to the RuBisCO large chain family. Type I subfamily.</text>
</comment>
<keyword evidence="14" id="KW-0120">Carbon dioxide fixation</keyword>
<dbReference type="Pfam" id="PF02788">
    <property type="entry name" value="RuBisCO_large_N"/>
    <property type="match status" value="1"/>
</dbReference>
<evidence type="ECO:0000256" key="15">
    <source>
        <dbReference type="ARBA" id="ARBA00048059"/>
    </source>
</evidence>
<dbReference type="AlphaFoldDB" id="A0A9Q0GI26"/>
<evidence type="ECO:0000259" key="17">
    <source>
        <dbReference type="Pfam" id="PF02788"/>
    </source>
</evidence>
<dbReference type="GO" id="GO:0016984">
    <property type="term" value="F:ribulose-bisphosphate carboxylase activity"/>
    <property type="evidence" value="ECO:0007669"/>
    <property type="project" value="UniProtKB-EC"/>
</dbReference>
<dbReference type="Proteomes" id="UP001141552">
    <property type="component" value="Unassembled WGS sequence"/>
</dbReference>
<evidence type="ECO:0000313" key="19">
    <source>
        <dbReference type="Proteomes" id="UP001141552"/>
    </source>
</evidence>
<evidence type="ECO:0000256" key="13">
    <source>
        <dbReference type="ARBA" id="ARBA00023239"/>
    </source>
</evidence>
<dbReference type="GO" id="GO:0009853">
    <property type="term" value="P:photorespiration"/>
    <property type="evidence" value="ECO:0007669"/>
    <property type="project" value="UniProtKB-KW"/>
</dbReference>
<evidence type="ECO:0000256" key="8">
    <source>
        <dbReference type="ARBA" id="ARBA00022567"/>
    </source>
</evidence>
<dbReference type="Gene3D" id="3.30.70.150">
    <property type="entry name" value="RuBisCO large subunit, N-terminal domain"/>
    <property type="match status" value="1"/>
</dbReference>
<evidence type="ECO:0000313" key="18">
    <source>
        <dbReference type="EMBL" id="KAJ4849425.1"/>
    </source>
</evidence>
<keyword evidence="12" id="KW-0601">Photorespiration</keyword>
<dbReference type="InterPro" id="IPR033966">
    <property type="entry name" value="RuBisCO"/>
</dbReference>
<accession>A0A9Q0GI26</accession>
<evidence type="ECO:0000256" key="5">
    <source>
        <dbReference type="ARBA" id="ARBA00022481"/>
    </source>
</evidence>
<proteinExistence type="inferred from homology"/>
<dbReference type="PANTHER" id="PTHR42704">
    <property type="entry name" value="RIBULOSE BISPHOSPHATE CARBOXYLASE"/>
    <property type="match status" value="1"/>
</dbReference>
<keyword evidence="6" id="KW-0150">Chloroplast</keyword>
<dbReference type="OrthoDB" id="1000180at2759"/>
<dbReference type="GO" id="GO:0009507">
    <property type="term" value="C:chloroplast"/>
    <property type="evidence" value="ECO:0007669"/>
    <property type="project" value="UniProtKB-SubCell"/>
</dbReference>
<dbReference type="EMBL" id="JAKUCV010000610">
    <property type="protein sequence ID" value="KAJ4849425.1"/>
    <property type="molecule type" value="Genomic_DNA"/>
</dbReference>
<keyword evidence="9" id="KW-0934">Plastid</keyword>
<comment type="caution">
    <text evidence="18">The sequence shown here is derived from an EMBL/GenBank/DDBJ whole genome shotgun (WGS) entry which is preliminary data.</text>
</comment>
<protein>
    <recommendedName>
        <fullName evidence="4">Ribulose bisphosphate carboxylase large chain</fullName>
        <ecNumber evidence="3">4.1.1.39</ecNumber>
    </recommendedName>
</protein>
<keyword evidence="13" id="KW-0456">Lyase</keyword>
<organism evidence="18 19">
    <name type="scientific">Turnera subulata</name>
    <dbReference type="NCBI Taxonomy" id="218843"/>
    <lineage>
        <taxon>Eukaryota</taxon>
        <taxon>Viridiplantae</taxon>
        <taxon>Streptophyta</taxon>
        <taxon>Embryophyta</taxon>
        <taxon>Tracheophyta</taxon>
        <taxon>Spermatophyta</taxon>
        <taxon>Magnoliopsida</taxon>
        <taxon>eudicotyledons</taxon>
        <taxon>Gunneridae</taxon>
        <taxon>Pentapetalae</taxon>
        <taxon>rosids</taxon>
        <taxon>fabids</taxon>
        <taxon>Malpighiales</taxon>
        <taxon>Passifloraceae</taxon>
        <taxon>Turnera</taxon>
    </lineage>
</organism>
<evidence type="ECO:0000256" key="1">
    <source>
        <dbReference type="ARBA" id="ARBA00004229"/>
    </source>
</evidence>
<evidence type="ECO:0000256" key="2">
    <source>
        <dbReference type="ARBA" id="ARBA00006204"/>
    </source>
</evidence>
<evidence type="ECO:0000256" key="3">
    <source>
        <dbReference type="ARBA" id="ARBA00012287"/>
    </source>
</evidence>
<evidence type="ECO:0000256" key="7">
    <source>
        <dbReference type="ARBA" id="ARBA00022531"/>
    </source>
</evidence>
<evidence type="ECO:0000256" key="10">
    <source>
        <dbReference type="ARBA" id="ARBA00023002"/>
    </source>
</evidence>
<reference evidence="18" key="2">
    <citation type="journal article" date="2023" name="Plants (Basel)">
        <title>Annotation of the Turnera subulata (Passifloraceae) Draft Genome Reveals the S-Locus Evolved after the Divergence of Turneroideae from Passifloroideae in a Stepwise Manner.</title>
        <authorList>
            <person name="Henning P.M."/>
            <person name="Roalson E.H."/>
            <person name="Mir W."/>
            <person name="McCubbin A.G."/>
            <person name="Shore J.S."/>
        </authorList>
    </citation>
    <scope>NUCLEOTIDE SEQUENCE</scope>
    <source>
        <strain evidence="18">F60SS</strain>
    </source>
</reference>